<dbReference type="EC" id="3.6.1.43" evidence="6"/>
<dbReference type="InterPro" id="IPR000326">
    <property type="entry name" value="PAP2/HPO"/>
</dbReference>
<evidence type="ECO:0000256" key="4">
    <source>
        <dbReference type="ARBA" id="ARBA00022989"/>
    </source>
</evidence>
<dbReference type="PANTHER" id="PTHR11247:SF1">
    <property type="entry name" value="DOLICHYLDIPHOSPHATASE 1"/>
    <property type="match status" value="1"/>
</dbReference>
<accession>A0AAV5R7R5</accession>
<keyword evidence="5 6" id="KW-0472">Membrane</keyword>
<evidence type="ECO:0000313" key="9">
    <source>
        <dbReference type="Proteomes" id="UP001378960"/>
    </source>
</evidence>
<evidence type="ECO:0000256" key="2">
    <source>
        <dbReference type="ARBA" id="ARBA00022692"/>
    </source>
</evidence>
<dbReference type="SUPFAM" id="SSF48317">
    <property type="entry name" value="Acid phosphatase/Vanadium-dependent haloperoxidase"/>
    <property type="match status" value="1"/>
</dbReference>
<feature type="transmembrane region" description="Helical" evidence="6">
    <location>
        <begin position="24"/>
        <end position="43"/>
    </location>
</feature>
<comment type="caution">
    <text evidence="8">The sequence shown here is derived from an EMBL/GenBank/DDBJ whole genome shotgun (WGS) entry which is preliminary data.</text>
</comment>
<dbReference type="EMBL" id="BTGB01000009">
    <property type="protein sequence ID" value="GMM47566.1"/>
    <property type="molecule type" value="Genomic_DNA"/>
</dbReference>
<comment type="catalytic activity">
    <reaction evidence="6">
        <text>a di-trans,poly-cis-dolichyl diphosphate + H2O = a di-trans,poly-cis-dolichyl phosphate + phosphate + H(+)</text>
        <dbReference type="Rhea" id="RHEA:14385"/>
        <dbReference type="Rhea" id="RHEA-COMP:19498"/>
        <dbReference type="Rhea" id="RHEA-COMP:19506"/>
        <dbReference type="ChEBI" id="CHEBI:15377"/>
        <dbReference type="ChEBI" id="CHEBI:15378"/>
        <dbReference type="ChEBI" id="CHEBI:43474"/>
        <dbReference type="ChEBI" id="CHEBI:57497"/>
        <dbReference type="ChEBI" id="CHEBI:57683"/>
        <dbReference type="EC" id="3.6.1.43"/>
    </reaction>
</comment>
<dbReference type="Pfam" id="PF01569">
    <property type="entry name" value="PAP2"/>
    <property type="match status" value="1"/>
</dbReference>
<dbReference type="GO" id="GO:0047874">
    <property type="term" value="F:dolichyldiphosphatase activity"/>
    <property type="evidence" value="ECO:0007669"/>
    <property type="project" value="UniProtKB-UniRule"/>
</dbReference>
<comment type="pathway">
    <text evidence="6">Protein modification; protein glycosylation.</text>
</comment>
<feature type="domain" description="Phosphatidic acid phosphatase type 2/haloperoxidase" evidence="7">
    <location>
        <begin position="54"/>
        <end position="172"/>
    </location>
</feature>
<evidence type="ECO:0000259" key="7">
    <source>
        <dbReference type="SMART" id="SM00014"/>
    </source>
</evidence>
<dbReference type="InterPro" id="IPR039667">
    <property type="entry name" value="Dolichyldiphosphatase_PAP2"/>
</dbReference>
<comment type="similarity">
    <text evidence="6">Belongs to the dolichyldiphosphatase family.</text>
</comment>
<keyword evidence="3 6" id="KW-0378">Hydrolase</keyword>
<dbReference type="Gene3D" id="1.20.144.10">
    <property type="entry name" value="Phosphatidic acid phosphatase type 2/haloperoxidase"/>
    <property type="match status" value="1"/>
</dbReference>
<dbReference type="GO" id="GO:0006487">
    <property type="term" value="P:protein N-linked glycosylation"/>
    <property type="evidence" value="ECO:0007669"/>
    <property type="project" value="UniProtKB-UniRule"/>
</dbReference>
<evidence type="ECO:0000256" key="6">
    <source>
        <dbReference type="RuleBase" id="RU367078"/>
    </source>
</evidence>
<evidence type="ECO:0000256" key="1">
    <source>
        <dbReference type="ARBA" id="ARBA00004141"/>
    </source>
</evidence>
<name>A0AAV5R7R5_PICKL</name>
<dbReference type="AlphaFoldDB" id="A0AAV5R7R5"/>
<sequence>MSIKDITLVPFDHTYILYSPDNAWSLPLAASSLMPILILVFLFSWHMITREIEPCIFAAGHVCNDIISGILKNLVKYPRPINGQIFKKDGGLVWGMPSSHSQFMSFWFVYVFFMYIKNWPKGLNRIEKMVYTIGSGLLVAIVIASRIIFEYHNWNQVIVGLLLGGTLATCYYILVCLLREYGIINVILKHSLFKWWGMKDSFGNGSFKTIQEERKEWEKEVI</sequence>
<evidence type="ECO:0000313" key="8">
    <source>
        <dbReference type="EMBL" id="GMM47566.1"/>
    </source>
</evidence>
<proteinExistence type="inferred from homology"/>
<feature type="transmembrane region" description="Helical" evidence="6">
    <location>
        <begin position="94"/>
        <end position="116"/>
    </location>
</feature>
<feature type="transmembrane region" description="Helical" evidence="6">
    <location>
        <begin position="154"/>
        <end position="178"/>
    </location>
</feature>
<dbReference type="GO" id="GO:0005789">
    <property type="term" value="C:endoplasmic reticulum membrane"/>
    <property type="evidence" value="ECO:0007669"/>
    <property type="project" value="UniProtKB-SubCell"/>
</dbReference>
<gene>
    <name evidence="8" type="ORF">DAPK24_041640</name>
</gene>
<dbReference type="Proteomes" id="UP001378960">
    <property type="component" value="Unassembled WGS sequence"/>
</dbReference>
<keyword evidence="6" id="KW-0256">Endoplasmic reticulum</keyword>
<keyword evidence="9" id="KW-1185">Reference proteome</keyword>
<evidence type="ECO:0000256" key="5">
    <source>
        <dbReference type="ARBA" id="ARBA00023136"/>
    </source>
</evidence>
<evidence type="ECO:0000256" key="3">
    <source>
        <dbReference type="ARBA" id="ARBA00022801"/>
    </source>
</evidence>
<comment type="subcellular location">
    <subcellularLocation>
        <location evidence="6">Endoplasmic reticulum membrane</location>
        <topology evidence="6">Multi-pass membrane protein</topology>
    </subcellularLocation>
    <subcellularLocation>
        <location evidence="1">Membrane</location>
        <topology evidence="1">Multi-pass membrane protein</topology>
    </subcellularLocation>
</comment>
<protein>
    <recommendedName>
        <fullName evidence="6">Dolichyldiphosphatase</fullName>
        <ecNumber evidence="6">3.6.1.43</ecNumber>
    </recommendedName>
</protein>
<dbReference type="InterPro" id="IPR036938">
    <property type="entry name" value="PAP2/HPO_sf"/>
</dbReference>
<keyword evidence="4 6" id="KW-1133">Transmembrane helix</keyword>
<reference evidence="8 9" key="1">
    <citation type="journal article" date="2023" name="Elife">
        <title>Identification of key yeast species and microbe-microbe interactions impacting larval growth of Drosophila in the wild.</title>
        <authorList>
            <person name="Mure A."/>
            <person name="Sugiura Y."/>
            <person name="Maeda R."/>
            <person name="Honda K."/>
            <person name="Sakurai N."/>
            <person name="Takahashi Y."/>
            <person name="Watada M."/>
            <person name="Katoh T."/>
            <person name="Gotoh A."/>
            <person name="Gotoh Y."/>
            <person name="Taniguchi I."/>
            <person name="Nakamura K."/>
            <person name="Hayashi T."/>
            <person name="Katayama T."/>
            <person name="Uemura T."/>
            <person name="Hattori Y."/>
        </authorList>
    </citation>
    <scope>NUCLEOTIDE SEQUENCE [LARGE SCALE GENOMIC DNA]</scope>
    <source>
        <strain evidence="8 9">PK-24</strain>
    </source>
</reference>
<keyword evidence="2 6" id="KW-0812">Transmembrane</keyword>
<dbReference type="GO" id="GO:0008610">
    <property type="term" value="P:lipid biosynthetic process"/>
    <property type="evidence" value="ECO:0007669"/>
    <property type="project" value="TreeGrafter"/>
</dbReference>
<feature type="transmembrane region" description="Helical" evidence="6">
    <location>
        <begin position="128"/>
        <end position="148"/>
    </location>
</feature>
<dbReference type="PANTHER" id="PTHR11247">
    <property type="entry name" value="PALMITOYL-PROTEIN THIOESTERASE/DOLICHYLDIPHOSPHATASE 1"/>
    <property type="match status" value="1"/>
</dbReference>
<comment type="function">
    <text evidence="6">Required for efficient N-glycosylation. Necessary for maintaining optimal levels of dolichol-linked oligosaccharides. Hydrolyzes dolichyl pyrophosphate at a very high rate and dolichyl monophosphate at a much lower rate. Does not act on phosphatidate.</text>
</comment>
<dbReference type="CDD" id="cd03382">
    <property type="entry name" value="PAP2_dolichyldiphosphatase"/>
    <property type="match status" value="1"/>
</dbReference>
<dbReference type="SMART" id="SM00014">
    <property type="entry name" value="acidPPc"/>
    <property type="match status" value="1"/>
</dbReference>
<organism evidence="8 9">
    <name type="scientific">Pichia kluyveri</name>
    <name type="common">Yeast</name>
    <dbReference type="NCBI Taxonomy" id="36015"/>
    <lineage>
        <taxon>Eukaryota</taxon>
        <taxon>Fungi</taxon>
        <taxon>Dikarya</taxon>
        <taxon>Ascomycota</taxon>
        <taxon>Saccharomycotina</taxon>
        <taxon>Pichiomycetes</taxon>
        <taxon>Pichiales</taxon>
        <taxon>Pichiaceae</taxon>
        <taxon>Pichia</taxon>
    </lineage>
</organism>